<feature type="transmembrane region" description="Helical" evidence="1">
    <location>
        <begin position="462"/>
        <end position="478"/>
    </location>
</feature>
<feature type="transmembrane region" description="Helical" evidence="1">
    <location>
        <begin position="436"/>
        <end position="455"/>
    </location>
</feature>
<organism evidence="2 3">
    <name type="scientific">Pythium oligandrum</name>
    <name type="common">Mycoparasitic fungus</name>
    <dbReference type="NCBI Taxonomy" id="41045"/>
    <lineage>
        <taxon>Eukaryota</taxon>
        <taxon>Sar</taxon>
        <taxon>Stramenopiles</taxon>
        <taxon>Oomycota</taxon>
        <taxon>Peronosporomycetes</taxon>
        <taxon>Pythiales</taxon>
        <taxon>Pythiaceae</taxon>
        <taxon>Pythium</taxon>
    </lineage>
</organism>
<feature type="transmembrane region" description="Helical" evidence="1">
    <location>
        <begin position="527"/>
        <end position="550"/>
    </location>
</feature>
<dbReference type="OrthoDB" id="165008at2759"/>
<feature type="transmembrane region" description="Helical" evidence="1">
    <location>
        <begin position="346"/>
        <end position="369"/>
    </location>
</feature>
<dbReference type="AlphaFoldDB" id="A0A8K1CPB2"/>
<gene>
    <name evidence="2" type="ORF">Poli38472_003897</name>
</gene>
<keyword evidence="1" id="KW-0812">Transmembrane</keyword>
<keyword evidence="1" id="KW-0472">Membrane</keyword>
<dbReference type="EMBL" id="SPLM01000036">
    <property type="protein sequence ID" value="TMW66132.1"/>
    <property type="molecule type" value="Genomic_DNA"/>
</dbReference>
<evidence type="ECO:0000256" key="1">
    <source>
        <dbReference type="SAM" id="Phobius"/>
    </source>
</evidence>
<sequence>MESAVHAIRRSGTHNTYRVNEAPVSTGNKYRAKQKQANAIGQFLHLLHRAAIFAIALRCTILAFSATHEAMVLLGGDTGLDTRDVYTFKYPLVSRYAGTESIRQSPLVLKTLGGDTTPLVEKSLYLREEGASFIPCDMLDDTTQGELFSDSFMRTLYASIAQDTGYHITSLTTVELIAPIVDCAMSDKSGQDGTNARFFFLVRELANHDQVHLVVVSLSNQQYSIPAQVELGPAGVASIQVIQSMQEASIQSYFIVSIGFPMKHLAFRGCQYIDTTEDGQWQLQTVPSSTKEMPKMLLTSFRAGFFMKGEAEQSNINNMIWTIPTDPKDAIGNWKWVTTPVVHDTWAWVHFVQLVIGIRLLSSLLVLVITAYQNFRRGKLWLGDAFVSICSSQLINGAAVLISWLISGAWSLHEFAYHMGYKMAGVFDLVMFEAPMYADVLTLYLCACGIIGSVFRERIDPFLALICFELGYGLRIELLDLVPSLRDQIIEHATTFFQNGNNRLYPEQAKISPMSLWMPHPITKKDVSFVAACLAPIFFTPIIILVYVLARKVYAHFYPDSLKNQRNTTGTANSANDDSLLSQKRVLTLFEVATGAELENRFGLVADYENCRFIKGMKYASADGIYSNGFVIANQKYLVQTDDFWTIVLMKLIRARFTNIYVFEVNGNTVQPTARLVYAHTLSMSDLMSLNVSVLS</sequence>
<proteinExistence type="predicted"/>
<keyword evidence="3" id="KW-1185">Reference proteome</keyword>
<comment type="caution">
    <text evidence="2">The sequence shown here is derived from an EMBL/GenBank/DDBJ whole genome shotgun (WGS) entry which is preliminary data.</text>
</comment>
<evidence type="ECO:0000313" key="3">
    <source>
        <dbReference type="Proteomes" id="UP000794436"/>
    </source>
</evidence>
<evidence type="ECO:0000313" key="2">
    <source>
        <dbReference type="EMBL" id="TMW66132.1"/>
    </source>
</evidence>
<reference evidence="2" key="1">
    <citation type="submission" date="2019-03" db="EMBL/GenBank/DDBJ databases">
        <title>Long read genome sequence of the mycoparasitic Pythium oligandrum ATCC 38472 isolated from sugarbeet rhizosphere.</title>
        <authorList>
            <person name="Gaulin E."/>
        </authorList>
    </citation>
    <scope>NUCLEOTIDE SEQUENCE</scope>
    <source>
        <strain evidence="2">ATCC 38472_TT</strain>
    </source>
</reference>
<evidence type="ECO:0008006" key="4">
    <source>
        <dbReference type="Google" id="ProtNLM"/>
    </source>
</evidence>
<dbReference type="Proteomes" id="UP000794436">
    <property type="component" value="Unassembled WGS sequence"/>
</dbReference>
<accession>A0A8K1CPB2</accession>
<name>A0A8K1CPB2_PYTOL</name>
<feature type="transmembrane region" description="Helical" evidence="1">
    <location>
        <begin position="381"/>
        <end position="406"/>
    </location>
</feature>
<protein>
    <recommendedName>
        <fullName evidence="4">Transmembrane protein</fullName>
    </recommendedName>
</protein>
<keyword evidence="1" id="KW-1133">Transmembrane helix</keyword>